<dbReference type="EMBL" id="HBIH01011009">
    <property type="protein sequence ID" value="CAE0323989.1"/>
    <property type="molecule type" value="Transcribed_RNA"/>
</dbReference>
<protein>
    <submittedName>
        <fullName evidence="1">Uncharacterized protein</fullName>
    </submittedName>
</protein>
<sequence>LVFLNKSDHIGIIEPVVYFRGHHRLFGLGLQLRGVFGAVSGVVHQNLPFGVLVHTEADCLVLKIVDLVQMSQKNIADEDKVATAALQLVRVDSELASLSLSLMQVELGRQLKHLPADLEADGLDLLLGLITRSHHLAEIVVGDAVEVGDRRLPLLLEHLELVVGNSNVHAAGVDDGSILLLVSWLLALLGAVENVLPFEGPLLD</sequence>
<dbReference type="AlphaFoldDB" id="A0A7S3IHQ9"/>
<accession>A0A7S3IHQ9</accession>
<name>A0A7S3IHQ9_9SPIT</name>
<proteinExistence type="predicted"/>
<gene>
    <name evidence="1" type="ORF">SINC0208_LOCUS4575</name>
</gene>
<feature type="non-terminal residue" evidence="1">
    <location>
        <position position="1"/>
    </location>
</feature>
<evidence type="ECO:0000313" key="1">
    <source>
        <dbReference type="EMBL" id="CAE0323989.1"/>
    </source>
</evidence>
<organism evidence="1">
    <name type="scientific">Strombidium inclinatum</name>
    <dbReference type="NCBI Taxonomy" id="197538"/>
    <lineage>
        <taxon>Eukaryota</taxon>
        <taxon>Sar</taxon>
        <taxon>Alveolata</taxon>
        <taxon>Ciliophora</taxon>
        <taxon>Intramacronucleata</taxon>
        <taxon>Spirotrichea</taxon>
        <taxon>Oligotrichia</taxon>
        <taxon>Strombidiidae</taxon>
        <taxon>Strombidium</taxon>
    </lineage>
</organism>
<reference evidence="1" key="1">
    <citation type="submission" date="2021-01" db="EMBL/GenBank/DDBJ databases">
        <authorList>
            <person name="Corre E."/>
            <person name="Pelletier E."/>
            <person name="Niang G."/>
            <person name="Scheremetjew M."/>
            <person name="Finn R."/>
            <person name="Kale V."/>
            <person name="Holt S."/>
            <person name="Cochrane G."/>
            <person name="Meng A."/>
            <person name="Brown T."/>
            <person name="Cohen L."/>
        </authorList>
    </citation>
    <scope>NUCLEOTIDE SEQUENCE</scope>
    <source>
        <strain evidence="1">S3</strain>
    </source>
</reference>